<evidence type="ECO:0000313" key="1">
    <source>
        <dbReference type="EMBL" id="PNF36020.1"/>
    </source>
</evidence>
<gene>
    <name evidence="1" type="ORF">B7P43_G18988</name>
</gene>
<accession>A0A2J7R5B9</accession>
<evidence type="ECO:0000313" key="2">
    <source>
        <dbReference type="Proteomes" id="UP000235965"/>
    </source>
</evidence>
<feature type="non-terminal residue" evidence="1">
    <location>
        <position position="121"/>
    </location>
</feature>
<sequence length="121" mass="13745">MKARLEYSTGSNKEQFETNLICSMFNAIAPYETTAAAVNKLAQEITLLKSWDDKLDHLLASLPMLKEKTEYYKAVGKAVFVRLKAVAGYEWNHNKRIKSPTILLRSTSEVLRAEEDYGLSK</sequence>
<dbReference type="AlphaFoldDB" id="A0A2J7R5B9"/>
<dbReference type="OrthoDB" id="329835at2759"/>
<keyword evidence="2" id="KW-1185">Reference proteome</keyword>
<proteinExistence type="predicted"/>
<organism evidence="1 2">
    <name type="scientific">Cryptotermes secundus</name>
    <dbReference type="NCBI Taxonomy" id="105785"/>
    <lineage>
        <taxon>Eukaryota</taxon>
        <taxon>Metazoa</taxon>
        <taxon>Ecdysozoa</taxon>
        <taxon>Arthropoda</taxon>
        <taxon>Hexapoda</taxon>
        <taxon>Insecta</taxon>
        <taxon>Pterygota</taxon>
        <taxon>Neoptera</taxon>
        <taxon>Polyneoptera</taxon>
        <taxon>Dictyoptera</taxon>
        <taxon>Blattodea</taxon>
        <taxon>Blattoidea</taxon>
        <taxon>Termitoidae</taxon>
        <taxon>Kalotermitidae</taxon>
        <taxon>Cryptotermitinae</taxon>
        <taxon>Cryptotermes</taxon>
    </lineage>
</organism>
<dbReference type="Proteomes" id="UP000235965">
    <property type="component" value="Unassembled WGS sequence"/>
</dbReference>
<comment type="caution">
    <text evidence="1">The sequence shown here is derived from an EMBL/GenBank/DDBJ whole genome shotgun (WGS) entry which is preliminary data.</text>
</comment>
<reference evidence="1 2" key="1">
    <citation type="submission" date="2017-12" db="EMBL/GenBank/DDBJ databases">
        <title>Hemimetabolous genomes reveal molecular basis of termite eusociality.</title>
        <authorList>
            <person name="Harrison M.C."/>
            <person name="Jongepier E."/>
            <person name="Robertson H.M."/>
            <person name="Arning N."/>
            <person name="Bitard-Feildel T."/>
            <person name="Chao H."/>
            <person name="Childers C.P."/>
            <person name="Dinh H."/>
            <person name="Doddapaneni H."/>
            <person name="Dugan S."/>
            <person name="Gowin J."/>
            <person name="Greiner C."/>
            <person name="Han Y."/>
            <person name="Hu H."/>
            <person name="Hughes D.S.T."/>
            <person name="Huylmans A.-K."/>
            <person name="Kemena C."/>
            <person name="Kremer L.P.M."/>
            <person name="Lee S.L."/>
            <person name="Lopez-Ezquerra A."/>
            <person name="Mallet L."/>
            <person name="Monroy-Kuhn J.M."/>
            <person name="Moser A."/>
            <person name="Murali S.C."/>
            <person name="Muzny D.M."/>
            <person name="Otani S."/>
            <person name="Piulachs M.-D."/>
            <person name="Poelchau M."/>
            <person name="Qu J."/>
            <person name="Schaub F."/>
            <person name="Wada-Katsumata A."/>
            <person name="Worley K.C."/>
            <person name="Xie Q."/>
            <person name="Ylla G."/>
            <person name="Poulsen M."/>
            <person name="Gibbs R.A."/>
            <person name="Schal C."/>
            <person name="Richards S."/>
            <person name="Belles X."/>
            <person name="Korb J."/>
            <person name="Bornberg-Bauer E."/>
        </authorList>
    </citation>
    <scope>NUCLEOTIDE SEQUENCE [LARGE SCALE GENOMIC DNA]</scope>
    <source>
        <tissue evidence="1">Whole body</tissue>
    </source>
</reference>
<dbReference type="InParanoid" id="A0A2J7R5B9"/>
<name>A0A2J7R5B9_9NEOP</name>
<dbReference type="EMBL" id="NEVH01007331">
    <property type="protein sequence ID" value="PNF36020.1"/>
    <property type="molecule type" value="Genomic_DNA"/>
</dbReference>
<protein>
    <submittedName>
        <fullName evidence="1">Uncharacterized protein</fullName>
    </submittedName>
</protein>